<accession>A0A6J7WHH0</accession>
<protein>
    <submittedName>
        <fullName evidence="1">Uncharacterized protein</fullName>
    </submittedName>
</protein>
<gene>
    <name evidence="1" type="ORF">UFOVP190_310</name>
</gene>
<name>A0A6J7WHH0_9CAUD</name>
<sequence length="198" mass="22315">MFLSEITMVPTVAKSKRQHLDVMPNDGKRIPSGEESHYLGDPVADMGNGYQLWSWTSHGTVTYYVFDNKTRTCQLGTTGRPYKSNPNSFVIQGVYSGPKNQYRAADLYAFLILNQGLTLVSDNKQSEGGYRVWQELEKRYKNINVHGFDTNTNKPVNVTTQDEPLTHVARSDVKKAGPYMKKELGSISRDLRFVASAK</sequence>
<reference evidence="1" key="1">
    <citation type="submission" date="2020-05" db="EMBL/GenBank/DDBJ databases">
        <authorList>
            <person name="Chiriac C."/>
            <person name="Salcher M."/>
            <person name="Ghai R."/>
            <person name="Kavagutti S V."/>
        </authorList>
    </citation>
    <scope>NUCLEOTIDE SEQUENCE</scope>
</reference>
<evidence type="ECO:0000313" key="1">
    <source>
        <dbReference type="EMBL" id="CAB5214894.1"/>
    </source>
</evidence>
<proteinExistence type="predicted"/>
<dbReference type="EMBL" id="LR798243">
    <property type="protein sequence ID" value="CAB5214894.1"/>
    <property type="molecule type" value="Genomic_DNA"/>
</dbReference>
<organism evidence="1">
    <name type="scientific">uncultured Caudovirales phage</name>
    <dbReference type="NCBI Taxonomy" id="2100421"/>
    <lineage>
        <taxon>Viruses</taxon>
        <taxon>Duplodnaviria</taxon>
        <taxon>Heunggongvirae</taxon>
        <taxon>Uroviricota</taxon>
        <taxon>Caudoviricetes</taxon>
        <taxon>Peduoviridae</taxon>
        <taxon>Maltschvirus</taxon>
        <taxon>Maltschvirus maltsch</taxon>
    </lineage>
</organism>